<dbReference type="EMBL" id="UINC01077563">
    <property type="protein sequence ID" value="SVC17795.1"/>
    <property type="molecule type" value="Genomic_DNA"/>
</dbReference>
<reference evidence="2" key="1">
    <citation type="submission" date="2018-05" db="EMBL/GenBank/DDBJ databases">
        <authorList>
            <person name="Lanie J.A."/>
            <person name="Ng W.-L."/>
            <person name="Kazmierczak K.M."/>
            <person name="Andrzejewski T.M."/>
            <person name="Davidsen T.M."/>
            <person name="Wayne K.J."/>
            <person name="Tettelin H."/>
            <person name="Glass J.I."/>
            <person name="Rusch D."/>
            <person name="Podicherti R."/>
            <person name="Tsui H.-C.T."/>
            <person name="Winkler M.E."/>
        </authorList>
    </citation>
    <scope>NUCLEOTIDE SEQUENCE</scope>
</reference>
<proteinExistence type="predicted"/>
<gene>
    <name evidence="2" type="ORF">METZ01_LOCUS270649</name>
</gene>
<evidence type="ECO:0000256" key="1">
    <source>
        <dbReference type="SAM" id="Phobius"/>
    </source>
</evidence>
<protein>
    <submittedName>
        <fullName evidence="2">Uncharacterized protein</fullName>
    </submittedName>
</protein>
<evidence type="ECO:0000313" key="2">
    <source>
        <dbReference type="EMBL" id="SVC17795.1"/>
    </source>
</evidence>
<sequence>MNGLLKTLIKPDWDDNPKRSEILNAANLLHVGEFQLIQLAYKVWYNEDLPENKIDKIFSEYMYTGIIPIWVTYYARDILKLDKVNKLNSYDNKYHVYDHEFGEYIYDEKQRKKRGIFYGIIILFVFLATHFMAIKYVAIEEPAGFFPPYIEKRVVYPELYEKK</sequence>
<keyword evidence="1" id="KW-0472">Membrane</keyword>
<dbReference type="AlphaFoldDB" id="A0A382K1U4"/>
<feature type="transmembrane region" description="Helical" evidence="1">
    <location>
        <begin position="116"/>
        <end position="139"/>
    </location>
</feature>
<accession>A0A382K1U4</accession>
<keyword evidence="1" id="KW-0812">Transmembrane</keyword>
<name>A0A382K1U4_9ZZZZ</name>
<keyword evidence="1" id="KW-1133">Transmembrane helix</keyword>
<organism evidence="2">
    <name type="scientific">marine metagenome</name>
    <dbReference type="NCBI Taxonomy" id="408172"/>
    <lineage>
        <taxon>unclassified sequences</taxon>
        <taxon>metagenomes</taxon>
        <taxon>ecological metagenomes</taxon>
    </lineage>
</organism>